<feature type="domain" description="4Fe-4S ferredoxin-type" evidence="2">
    <location>
        <begin position="346"/>
        <end position="375"/>
    </location>
</feature>
<proteinExistence type="predicted"/>
<accession>A0A8T3VPU1</accession>
<dbReference type="InterPro" id="IPR003741">
    <property type="entry name" value="LUD_dom"/>
</dbReference>
<dbReference type="GO" id="GO:0016491">
    <property type="term" value="F:oxidoreductase activity"/>
    <property type="evidence" value="ECO:0007669"/>
    <property type="project" value="UniProtKB-ARBA"/>
</dbReference>
<dbReference type="Gene3D" id="3.40.50.10420">
    <property type="entry name" value="NagB/RpiA/CoA transferase-like"/>
    <property type="match status" value="1"/>
</dbReference>
<dbReference type="Pfam" id="PF02589">
    <property type="entry name" value="LUD_dom"/>
    <property type="match status" value="1"/>
</dbReference>
<dbReference type="SUPFAM" id="SSF46548">
    <property type="entry name" value="alpha-helical ferredoxin"/>
    <property type="match status" value="1"/>
</dbReference>
<keyword evidence="1" id="KW-0004">4Fe-4S</keyword>
<reference evidence="3" key="1">
    <citation type="submission" date="2019-04" db="EMBL/GenBank/DDBJ databases">
        <title>Evolution of Biomass-Degrading Anaerobic Consortia Revealed by Metagenomics.</title>
        <authorList>
            <person name="Peng X."/>
        </authorList>
    </citation>
    <scope>NUCLEOTIDE SEQUENCE</scope>
    <source>
        <strain evidence="3">SIG14</strain>
    </source>
</reference>
<organism evidence="3 4">
    <name type="scientific">Methanobrevibacter olleyae</name>
    <dbReference type="NCBI Taxonomy" id="294671"/>
    <lineage>
        <taxon>Archaea</taxon>
        <taxon>Methanobacteriati</taxon>
        <taxon>Methanobacteriota</taxon>
        <taxon>Methanomada group</taxon>
        <taxon>Methanobacteria</taxon>
        <taxon>Methanobacteriales</taxon>
        <taxon>Methanobacteriaceae</taxon>
        <taxon>Methanobrevibacter</taxon>
    </lineage>
</organism>
<dbReference type="EMBL" id="SUTG01000028">
    <property type="protein sequence ID" value="MBE6512747.1"/>
    <property type="molecule type" value="Genomic_DNA"/>
</dbReference>
<dbReference type="Pfam" id="PF13183">
    <property type="entry name" value="Fer4_8"/>
    <property type="match status" value="1"/>
</dbReference>
<gene>
    <name evidence="3" type="ORF">E7Z75_06365</name>
</gene>
<dbReference type="SUPFAM" id="SSF100950">
    <property type="entry name" value="NagB/RpiA/CoA transferase-like"/>
    <property type="match status" value="1"/>
</dbReference>
<dbReference type="PANTHER" id="PTHR47153">
    <property type="entry name" value="LACTATE UTILIZATION PROTEIN B"/>
    <property type="match status" value="1"/>
</dbReference>
<dbReference type="GO" id="GO:0006089">
    <property type="term" value="P:lactate metabolic process"/>
    <property type="evidence" value="ECO:0007669"/>
    <property type="project" value="InterPro"/>
</dbReference>
<protein>
    <submittedName>
        <fullName evidence="3">Lactate utilization protein</fullName>
    </submittedName>
</protein>
<comment type="caution">
    <text evidence="3">The sequence shown here is derived from an EMBL/GenBank/DDBJ whole genome shotgun (WGS) entry which is preliminary data.</text>
</comment>
<dbReference type="Gene3D" id="3.30.70.20">
    <property type="match status" value="1"/>
</dbReference>
<dbReference type="InterPro" id="IPR017896">
    <property type="entry name" value="4Fe4S_Fe-S-bd"/>
</dbReference>
<dbReference type="GO" id="GO:0051539">
    <property type="term" value="F:4 iron, 4 sulfur cluster binding"/>
    <property type="evidence" value="ECO:0007669"/>
    <property type="project" value="UniProtKB-KW"/>
</dbReference>
<dbReference type="PROSITE" id="PS00198">
    <property type="entry name" value="4FE4S_FER_1"/>
    <property type="match status" value="2"/>
</dbReference>
<keyword evidence="1" id="KW-0479">Metal-binding</keyword>
<evidence type="ECO:0000313" key="4">
    <source>
        <dbReference type="Proteomes" id="UP000732619"/>
    </source>
</evidence>
<keyword evidence="1" id="KW-0411">Iron-sulfur</keyword>
<keyword evidence="1" id="KW-0408">Iron</keyword>
<dbReference type="AlphaFoldDB" id="A0A8T3VPU1"/>
<evidence type="ECO:0000259" key="2">
    <source>
        <dbReference type="PROSITE" id="PS51379"/>
    </source>
</evidence>
<dbReference type="PANTHER" id="PTHR47153:SF2">
    <property type="entry name" value="LACTATE UTILIZATION PROTEIN B"/>
    <property type="match status" value="1"/>
</dbReference>
<dbReference type="InterPro" id="IPR024185">
    <property type="entry name" value="FTHF_cligase-like_sf"/>
</dbReference>
<evidence type="ECO:0000256" key="1">
    <source>
        <dbReference type="ARBA" id="ARBA00022485"/>
    </source>
</evidence>
<dbReference type="InterPro" id="IPR004452">
    <property type="entry name" value="LutB/LldF"/>
</dbReference>
<dbReference type="PROSITE" id="PS51379">
    <property type="entry name" value="4FE4S_FER_2"/>
    <property type="match status" value="2"/>
</dbReference>
<name>A0A8T3VPU1_METOL</name>
<dbReference type="InterPro" id="IPR037171">
    <property type="entry name" value="NagB/RpiA_transferase-like"/>
</dbReference>
<dbReference type="Proteomes" id="UP000732619">
    <property type="component" value="Unassembled WGS sequence"/>
</dbReference>
<sequence length="408" mass="45157">MKDEEIESMRRVFHNLKDRIEPLVKSPKIQALQKRVIDIRKDAIDNNEELVAIAMKSLKENDIDCFYAEDDDEARGILLDLINEEIEKSNIDKNEVYIAKSKSNTLREIDASQFLQEQGMTIVETDLGDRILQLKKEDNGPVHPTGPASHLTVQDIAEIVNESMNLDLPAEPKPIMEAVREDVLRLIEKSSIGISGTNSIAAEDGAVLMVHNEGNISLVQSKKLHIIVAGIDKLVPLLEDCVSIGKLETAFATGKPLTSYINIVAGPSKTADIEKKLLKNMYGAEKVAVILLDNGRKDAIKECLWCIGCGNCIVNCPVYNVVGNEFGYHSYLGGRGVAMSKYLKDNQGSVDSGLYMCTLCGMCTENCPVLTPTNKIIEDLRNSTQKDGLSRAQHKRIRDNIKDKGSPY</sequence>
<dbReference type="InterPro" id="IPR017900">
    <property type="entry name" value="4Fe4S_Fe_S_CS"/>
</dbReference>
<evidence type="ECO:0000313" key="3">
    <source>
        <dbReference type="EMBL" id="MBE6512747.1"/>
    </source>
</evidence>
<feature type="domain" description="4Fe-4S ferredoxin-type" evidence="2">
    <location>
        <begin position="296"/>
        <end position="327"/>
    </location>
</feature>